<gene>
    <name evidence="4" type="ORF">ACFQMG_06545</name>
</gene>
<dbReference type="SUPFAM" id="SSF88713">
    <property type="entry name" value="Glycoside hydrolase/deacetylase"/>
    <property type="match status" value="1"/>
</dbReference>
<dbReference type="PANTHER" id="PTHR34216:SF3">
    <property type="entry name" value="POLY-BETA-1,6-N-ACETYL-D-GLUCOSAMINE N-DEACETYLASE"/>
    <property type="match status" value="1"/>
</dbReference>
<dbReference type="Gene3D" id="3.20.20.370">
    <property type="entry name" value="Glycoside hydrolase/deacetylase"/>
    <property type="match status" value="1"/>
</dbReference>
<dbReference type="RefSeq" id="WP_345708242.1">
    <property type="nucleotide sequence ID" value="NZ_BAABKV010000001.1"/>
</dbReference>
<dbReference type="InterPro" id="IPR002509">
    <property type="entry name" value="NODB_dom"/>
</dbReference>
<feature type="domain" description="NodB homology" evidence="3">
    <location>
        <begin position="63"/>
        <end position="270"/>
    </location>
</feature>
<evidence type="ECO:0000313" key="4">
    <source>
        <dbReference type="EMBL" id="MFC7179221.1"/>
    </source>
</evidence>
<evidence type="ECO:0000256" key="1">
    <source>
        <dbReference type="ARBA" id="ARBA00004613"/>
    </source>
</evidence>
<dbReference type="GO" id="GO:0016787">
    <property type="term" value="F:hydrolase activity"/>
    <property type="evidence" value="ECO:0007669"/>
    <property type="project" value="UniProtKB-KW"/>
</dbReference>
<comment type="caution">
    <text evidence="4">The sequence shown here is derived from an EMBL/GenBank/DDBJ whole genome shotgun (WGS) entry which is preliminary data.</text>
</comment>
<reference evidence="5" key="1">
    <citation type="journal article" date="2019" name="Int. J. Syst. Evol. Microbiol.">
        <title>The Global Catalogue of Microorganisms (GCM) 10K type strain sequencing project: providing services to taxonomists for standard genome sequencing and annotation.</title>
        <authorList>
            <consortium name="The Broad Institute Genomics Platform"/>
            <consortium name="The Broad Institute Genome Sequencing Center for Infectious Disease"/>
            <person name="Wu L."/>
            <person name="Ma J."/>
        </authorList>
    </citation>
    <scope>NUCLEOTIDE SEQUENCE [LARGE SCALE GENOMIC DNA]</scope>
    <source>
        <strain evidence="5">CGMCC 1.12859</strain>
    </source>
</reference>
<evidence type="ECO:0000256" key="2">
    <source>
        <dbReference type="ARBA" id="ARBA00022729"/>
    </source>
</evidence>
<dbReference type="CDD" id="cd10918">
    <property type="entry name" value="CE4_NodB_like_5s_6s"/>
    <property type="match status" value="1"/>
</dbReference>
<evidence type="ECO:0000259" key="3">
    <source>
        <dbReference type="PROSITE" id="PS51677"/>
    </source>
</evidence>
<dbReference type="Pfam" id="PF01522">
    <property type="entry name" value="Polysacc_deac_1"/>
    <property type="match status" value="1"/>
</dbReference>
<name>A0ABW2FPM5_9ACTN</name>
<keyword evidence="5" id="KW-1185">Reference proteome</keyword>
<keyword evidence="2" id="KW-0732">Signal</keyword>
<dbReference type="InterPro" id="IPR051398">
    <property type="entry name" value="Polysacch_Deacetylase"/>
</dbReference>
<protein>
    <submittedName>
        <fullName evidence="4">Polysaccharide deacetylase family protein</fullName>
        <ecNumber evidence="4">3.-.-.-</ecNumber>
    </submittedName>
</protein>
<proteinExistence type="predicted"/>
<dbReference type="Proteomes" id="UP001596435">
    <property type="component" value="Unassembled WGS sequence"/>
</dbReference>
<dbReference type="PROSITE" id="PS51677">
    <property type="entry name" value="NODB"/>
    <property type="match status" value="1"/>
</dbReference>
<keyword evidence="4" id="KW-0378">Hydrolase</keyword>
<dbReference type="EMBL" id="JBHTAJ010000009">
    <property type="protein sequence ID" value="MFC7179221.1"/>
    <property type="molecule type" value="Genomic_DNA"/>
</dbReference>
<sequence>MKAVPVFLYHSVSDDPPDWIAPYTVSPKVFREQLDRIADAGLSIVPLRRLVAAQHGGPPLPPDCAVLTFDDGFADFYWTVAPILSERGLPATLYVTVGAMHPPGAEATGSLLPPASMLNWRQVGTIDTLGIEIGGHTQTHAQLDTVYGQRRADEIAGSKHRLEDVLGHEVTAFAYPHGYSSPAVRRRVREAGWTSATAVENKFSSAADDPLRICRLMVRNDTPGETFQAWTECRGSRVGPIPESLYTRGWRAYRRMTAIVGSPVGGPPKD</sequence>
<comment type="subcellular location">
    <subcellularLocation>
        <location evidence="1">Secreted</location>
    </subcellularLocation>
</comment>
<dbReference type="EC" id="3.-.-.-" evidence="4"/>
<accession>A0ABW2FPM5</accession>
<evidence type="ECO:0000313" key="5">
    <source>
        <dbReference type="Proteomes" id="UP001596435"/>
    </source>
</evidence>
<organism evidence="4 5">
    <name type="scientific">Kitasatospora paranensis</name>
    <dbReference type="NCBI Taxonomy" id="258053"/>
    <lineage>
        <taxon>Bacteria</taxon>
        <taxon>Bacillati</taxon>
        <taxon>Actinomycetota</taxon>
        <taxon>Actinomycetes</taxon>
        <taxon>Kitasatosporales</taxon>
        <taxon>Streptomycetaceae</taxon>
        <taxon>Kitasatospora</taxon>
    </lineage>
</organism>
<dbReference type="InterPro" id="IPR011330">
    <property type="entry name" value="Glyco_hydro/deAcase_b/a-brl"/>
</dbReference>
<dbReference type="PANTHER" id="PTHR34216">
    <property type="match status" value="1"/>
</dbReference>